<protein>
    <submittedName>
        <fullName evidence="2">Putative PTS IIA-like nitrogen-regulatory protein PtsN</fullName>
    </submittedName>
</protein>
<dbReference type="PANTHER" id="PTHR47738">
    <property type="entry name" value="PTS SYSTEM FRUCTOSE-LIKE EIIA COMPONENT-RELATED"/>
    <property type="match status" value="1"/>
</dbReference>
<dbReference type="Pfam" id="PF00359">
    <property type="entry name" value="PTS_EIIA_2"/>
    <property type="match status" value="1"/>
</dbReference>
<dbReference type="STRING" id="1209989.TepRe1_0616"/>
<dbReference type="KEGG" id="tep:TepRe1_0616"/>
<accession>F4LVV7</accession>
<dbReference type="InterPro" id="IPR016152">
    <property type="entry name" value="PTrfase/Anion_transptr"/>
</dbReference>
<dbReference type="RefSeq" id="WP_013777727.1">
    <property type="nucleotide sequence ID" value="NC_015519.1"/>
</dbReference>
<dbReference type="eggNOG" id="COG1762">
    <property type="taxonomic scope" value="Bacteria"/>
</dbReference>
<evidence type="ECO:0000313" key="3">
    <source>
        <dbReference type="Proteomes" id="UP000010802"/>
    </source>
</evidence>
<dbReference type="CDD" id="cd00211">
    <property type="entry name" value="PTS_IIA_fru"/>
    <property type="match status" value="1"/>
</dbReference>
<dbReference type="Proteomes" id="UP000010802">
    <property type="component" value="Chromosome"/>
</dbReference>
<proteinExistence type="predicted"/>
<gene>
    <name evidence="2" type="ordered locus">TEPIRE1_0672</name>
</gene>
<dbReference type="AlphaFoldDB" id="F4LVV7"/>
<dbReference type="InterPro" id="IPR051541">
    <property type="entry name" value="PTS_SugarTrans_NitroReg"/>
</dbReference>
<name>F4LVV7_TEPAE</name>
<accession>L0RWT8</accession>
<keyword evidence="3" id="KW-1185">Reference proteome</keyword>
<dbReference type="SUPFAM" id="SSF55804">
    <property type="entry name" value="Phoshotransferase/anion transport protein"/>
    <property type="match status" value="1"/>
</dbReference>
<evidence type="ECO:0000313" key="2">
    <source>
        <dbReference type="EMBL" id="CCP25361.1"/>
    </source>
</evidence>
<dbReference type="OrthoDB" id="370976at2"/>
<dbReference type="InterPro" id="IPR002178">
    <property type="entry name" value="PTS_EIIA_type-2_dom"/>
</dbReference>
<sequence>MEISELINEELIIVNAKVTSQKEIFEMLFKKLLNNGYVRKSFLVGIMNREKVFPTGLFLGSNNIAIPHTDAEHVIKPAIALATLEKPVIFKNMANPIEDLPVNIVFMLALNSPHAQVNMLQQLVSLFQNNTFLQKILEAEGGDEIVRVIKDCLKMKK</sequence>
<organism evidence="2 3">
    <name type="scientific">Tepidanaerobacter acetatoxydans (strain DSM 21804 / JCM 16047 / Re1)</name>
    <dbReference type="NCBI Taxonomy" id="1209989"/>
    <lineage>
        <taxon>Bacteria</taxon>
        <taxon>Bacillati</taxon>
        <taxon>Bacillota</taxon>
        <taxon>Clostridia</taxon>
        <taxon>Thermosediminibacterales</taxon>
        <taxon>Tepidanaerobacteraceae</taxon>
        <taxon>Tepidanaerobacter</taxon>
    </lineage>
</organism>
<dbReference type="PANTHER" id="PTHR47738:SF3">
    <property type="entry name" value="PHOSPHOTRANSFERASE SYSTEM MANNITOL_FRUCTOSE-SPECIFIC IIA DOMAIN CONTAINING PROTEIN"/>
    <property type="match status" value="1"/>
</dbReference>
<feature type="domain" description="PTS EIIA type-2" evidence="1">
    <location>
        <begin position="5"/>
        <end position="152"/>
    </location>
</feature>
<dbReference type="Gene3D" id="3.40.930.10">
    <property type="entry name" value="Mannitol-specific EII, Chain A"/>
    <property type="match status" value="1"/>
</dbReference>
<dbReference type="PROSITE" id="PS51094">
    <property type="entry name" value="PTS_EIIA_TYPE_2"/>
    <property type="match status" value="1"/>
</dbReference>
<dbReference type="EMBL" id="HF563609">
    <property type="protein sequence ID" value="CCP25361.1"/>
    <property type="molecule type" value="Genomic_DNA"/>
</dbReference>
<dbReference type="KEGG" id="tae:TepiRe1_0672"/>
<reference evidence="3" key="1">
    <citation type="journal article" date="2013" name="Genome Announc.">
        <title>First genome sequence of a syntrophic acetate-oxidizing bacterium, Tepidanaerobacter acetatoxydans strain Re1.</title>
        <authorList>
            <person name="Manzoor S."/>
            <person name="Bongcam-Rudloff E."/>
            <person name="Schnurer A."/>
            <person name="Muller B."/>
        </authorList>
    </citation>
    <scope>NUCLEOTIDE SEQUENCE [LARGE SCALE GENOMIC DNA]</scope>
    <source>
        <strain evidence="3">Re1</strain>
    </source>
</reference>
<dbReference type="PATRIC" id="fig|1209989.3.peg.727"/>
<dbReference type="HOGENOM" id="CLU_072531_6_0_9"/>
<evidence type="ECO:0000259" key="1">
    <source>
        <dbReference type="PROSITE" id="PS51094"/>
    </source>
</evidence>